<organism evidence="1 2">
    <name type="scientific">Natronococcus jeotgali DSM 18795</name>
    <dbReference type="NCBI Taxonomy" id="1227498"/>
    <lineage>
        <taxon>Archaea</taxon>
        <taxon>Methanobacteriati</taxon>
        <taxon>Methanobacteriota</taxon>
        <taxon>Stenosarchaea group</taxon>
        <taxon>Halobacteria</taxon>
        <taxon>Halobacteriales</taxon>
        <taxon>Natrialbaceae</taxon>
        <taxon>Natronococcus</taxon>
    </lineage>
</organism>
<evidence type="ECO:0000313" key="2">
    <source>
        <dbReference type="Proteomes" id="UP000011531"/>
    </source>
</evidence>
<comment type="caution">
    <text evidence="1">The sequence shown here is derived from an EMBL/GenBank/DDBJ whole genome shotgun (WGS) entry which is preliminary data.</text>
</comment>
<accession>L9WU82</accession>
<evidence type="ECO:0000313" key="1">
    <source>
        <dbReference type="EMBL" id="ELY53019.1"/>
    </source>
</evidence>
<gene>
    <name evidence="1" type="ORF">C492_18199</name>
</gene>
<dbReference type="Proteomes" id="UP000011531">
    <property type="component" value="Unassembled WGS sequence"/>
</dbReference>
<reference evidence="1 2" key="1">
    <citation type="journal article" date="2014" name="PLoS Genet.">
        <title>Phylogenetically driven sequencing of extremely halophilic archaea reveals strategies for static and dynamic osmo-response.</title>
        <authorList>
            <person name="Becker E.A."/>
            <person name="Seitzer P.M."/>
            <person name="Tritt A."/>
            <person name="Larsen D."/>
            <person name="Krusor M."/>
            <person name="Yao A.I."/>
            <person name="Wu D."/>
            <person name="Madern D."/>
            <person name="Eisen J.A."/>
            <person name="Darling A.E."/>
            <person name="Facciotti M.T."/>
        </authorList>
    </citation>
    <scope>NUCLEOTIDE SEQUENCE [LARGE SCALE GENOMIC DNA]</scope>
    <source>
        <strain evidence="1 2">DSM 18795</strain>
    </source>
</reference>
<proteinExistence type="predicted"/>
<dbReference type="EMBL" id="AOIA01000151">
    <property type="protein sequence ID" value="ELY53019.1"/>
    <property type="molecule type" value="Genomic_DNA"/>
</dbReference>
<keyword evidence="2" id="KW-1185">Reference proteome</keyword>
<protein>
    <submittedName>
        <fullName evidence="1">Uncharacterized protein</fullName>
    </submittedName>
</protein>
<dbReference type="AlphaFoldDB" id="L9WU82"/>
<sequence>MLLTDSAEALQATAVLTGAPFAVSFWTRWSAFVATLGRHERGHRWLVGAARSRLGGGTEDEED</sequence>
<name>L9WU82_9EURY</name>